<comment type="cofactor">
    <cofactor evidence="1">
        <name>Mg(2+)</name>
        <dbReference type="ChEBI" id="CHEBI:18420"/>
    </cofactor>
</comment>
<dbReference type="GO" id="GO:0005975">
    <property type="term" value="P:carbohydrate metabolic process"/>
    <property type="evidence" value="ECO:0007669"/>
    <property type="project" value="InterPro"/>
</dbReference>
<dbReference type="InterPro" id="IPR011330">
    <property type="entry name" value="Glyco_hydro/deAcase_b/a-brl"/>
</dbReference>
<protein>
    <submittedName>
        <fullName evidence="6">ChbG/HpnK family deacetylase</fullName>
    </submittedName>
</protein>
<keyword evidence="7" id="KW-1185">Reference proteome</keyword>
<evidence type="ECO:0000313" key="7">
    <source>
        <dbReference type="Proteomes" id="UP000325302"/>
    </source>
</evidence>
<dbReference type="OrthoDB" id="5295855at2"/>
<keyword evidence="3" id="KW-0378">Hydrolase</keyword>
<dbReference type="GO" id="GO:0016787">
    <property type="term" value="F:hydrolase activity"/>
    <property type="evidence" value="ECO:0007669"/>
    <property type="project" value="UniProtKB-KW"/>
</dbReference>
<dbReference type="RefSeq" id="WP_149391084.1">
    <property type="nucleotide sequence ID" value="NZ_SMRS01000006.1"/>
</dbReference>
<keyword evidence="5" id="KW-0119">Carbohydrate metabolism</keyword>
<dbReference type="Pfam" id="PF04794">
    <property type="entry name" value="YdjC"/>
    <property type="match status" value="1"/>
</dbReference>
<sequence>MKTYVLCADDFGYSEAVNRGILDLVAKGRLSAVSCMSDRAAWPEAAQALQPYANQVAVGLHFNLTETQKPIPLVKLMQQSFSGRIDQQYVEMALLLQLDAFEQAWGRAPDFVDGHQHVHIFRGIRETLLHCLQQRYPNQKPWLRQVNPSLSGHDATLKALVLRALGQGFSAQAQAAGFRLSAHFAGLYSLNPQADFPKLLGHWLTALPEGTLIMCHPGALSPAQTGMALTRRQEYDWLASDAFARDLKQRHLHLSPTPAFV</sequence>
<evidence type="ECO:0000256" key="2">
    <source>
        <dbReference type="ARBA" id="ARBA00022723"/>
    </source>
</evidence>
<evidence type="ECO:0000256" key="1">
    <source>
        <dbReference type="ARBA" id="ARBA00001946"/>
    </source>
</evidence>
<evidence type="ECO:0000256" key="4">
    <source>
        <dbReference type="ARBA" id="ARBA00022842"/>
    </source>
</evidence>
<dbReference type="SUPFAM" id="SSF88713">
    <property type="entry name" value="Glycoside hydrolase/deacetylase"/>
    <property type="match status" value="1"/>
</dbReference>
<dbReference type="InterPro" id="IPR006879">
    <property type="entry name" value="YdjC-like"/>
</dbReference>
<dbReference type="PANTHER" id="PTHR31609:SF1">
    <property type="entry name" value="CARBOHYDRATE DEACETYLASE"/>
    <property type="match status" value="1"/>
</dbReference>
<dbReference type="Proteomes" id="UP000325302">
    <property type="component" value="Unassembled WGS sequence"/>
</dbReference>
<organism evidence="6 7">
    <name type="scientific">Nitrincola tapanii</name>
    <dbReference type="NCBI Taxonomy" id="1708751"/>
    <lineage>
        <taxon>Bacteria</taxon>
        <taxon>Pseudomonadati</taxon>
        <taxon>Pseudomonadota</taxon>
        <taxon>Gammaproteobacteria</taxon>
        <taxon>Oceanospirillales</taxon>
        <taxon>Oceanospirillaceae</taxon>
        <taxon>Nitrincola</taxon>
    </lineage>
</organism>
<keyword evidence="4" id="KW-0460">Magnesium</keyword>
<dbReference type="Gene3D" id="3.20.20.370">
    <property type="entry name" value="Glycoside hydrolase/deacetylase"/>
    <property type="match status" value="1"/>
</dbReference>
<proteinExistence type="predicted"/>
<name>A0A5A9W481_9GAMM</name>
<comment type="caution">
    <text evidence="6">The sequence shown here is derived from an EMBL/GenBank/DDBJ whole genome shotgun (WGS) entry which is preliminary data.</text>
</comment>
<dbReference type="CDD" id="cd10807">
    <property type="entry name" value="YdjC_like_3"/>
    <property type="match status" value="1"/>
</dbReference>
<evidence type="ECO:0000256" key="3">
    <source>
        <dbReference type="ARBA" id="ARBA00022801"/>
    </source>
</evidence>
<evidence type="ECO:0000313" key="6">
    <source>
        <dbReference type="EMBL" id="KAA0874351.1"/>
    </source>
</evidence>
<accession>A0A5A9W481</accession>
<dbReference type="GO" id="GO:0046872">
    <property type="term" value="F:metal ion binding"/>
    <property type="evidence" value="ECO:0007669"/>
    <property type="project" value="UniProtKB-KW"/>
</dbReference>
<dbReference type="PANTHER" id="PTHR31609">
    <property type="entry name" value="YDJC DEACETYLASE FAMILY MEMBER"/>
    <property type="match status" value="1"/>
</dbReference>
<dbReference type="EMBL" id="SMRS01000006">
    <property type="protein sequence ID" value="KAA0874351.1"/>
    <property type="molecule type" value="Genomic_DNA"/>
</dbReference>
<reference evidence="6 7" key="1">
    <citation type="submission" date="2019-03" db="EMBL/GenBank/DDBJ databases">
        <title>Nitrincola sp. nov. isolated from an Indian soda lake.</title>
        <authorList>
            <person name="Joshi A."/>
            <person name="Thite S.V."/>
            <person name="Joseph N."/>
            <person name="Dhotre D."/>
            <person name="Moorthy M."/>
            <person name="Shouche Y.S."/>
        </authorList>
    </citation>
    <scope>NUCLEOTIDE SEQUENCE [LARGE SCALE GENOMIC DNA]</scope>
    <source>
        <strain evidence="6 7">MEB193</strain>
    </source>
</reference>
<dbReference type="GO" id="GO:0019213">
    <property type="term" value="F:deacetylase activity"/>
    <property type="evidence" value="ECO:0007669"/>
    <property type="project" value="TreeGrafter"/>
</dbReference>
<keyword evidence="2" id="KW-0479">Metal-binding</keyword>
<dbReference type="AlphaFoldDB" id="A0A5A9W481"/>
<gene>
    <name evidence="6" type="ORF">E1H14_08740</name>
</gene>
<evidence type="ECO:0000256" key="5">
    <source>
        <dbReference type="ARBA" id="ARBA00023277"/>
    </source>
</evidence>